<evidence type="ECO:0000256" key="7">
    <source>
        <dbReference type="ARBA" id="ARBA00022989"/>
    </source>
</evidence>
<evidence type="ECO:0000256" key="5">
    <source>
        <dbReference type="ARBA" id="ARBA00022692"/>
    </source>
</evidence>
<feature type="compositionally biased region" description="Acidic residues" evidence="10">
    <location>
        <begin position="95"/>
        <end position="105"/>
    </location>
</feature>
<proteinExistence type="inferred from homology"/>
<gene>
    <name evidence="11" type="ORF">H924_07845</name>
</gene>
<dbReference type="eggNOG" id="COG1862">
    <property type="taxonomic scope" value="Bacteria"/>
</dbReference>
<dbReference type="OrthoDB" id="4419940at2"/>
<dbReference type="SMART" id="SM01323">
    <property type="entry name" value="YajC"/>
    <property type="match status" value="1"/>
</dbReference>
<keyword evidence="4" id="KW-1003">Cell membrane</keyword>
<dbReference type="PANTHER" id="PTHR33909">
    <property type="entry name" value="SEC TRANSLOCON ACCESSORY COMPLEX SUBUNIT YAJC"/>
    <property type="match status" value="1"/>
</dbReference>
<evidence type="ECO:0000256" key="8">
    <source>
        <dbReference type="ARBA" id="ARBA00023010"/>
    </source>
</evidence>
<keyword evidence="12" id="KW-1185">Reference proteome</keyword>
<dbReference type="PATRIC" id="fig|1121353.3.peg.1599"/>
<feature type="region of interest" description="Disordered" evidence="10">
    <location>
        <begin position="94"/>
        <end position="116"/>
    </location>
</feature>
<evidence type="ECO:0000256" key="3">
    <source>
        <dbReference type="ARBA" id="ARBA00022448"/>
    </source>
</evidence>
<dbReference type="HOGENOM" id="CLU_116157_4_4_11"/>
<dbReference type="Proteomes" id="UP000011760">
    <property type="component" value="Chromosome"/>
</dbReference>
<name>M1TRY9_9CORY</name>
<protein>
    <submittedName>
        <fullName evidence="11">Preprotein translocase subunit YajC-like protein</fullName>
    </submittedName>
</protein>
<dbReference type="KEGG" id="ccn:H924_07845"/>
<dbReference type="EMBL" id="CP004354">
    <property type="protein sequence ID" value="AGG67011.1"/>
    <property type="molecule type" value="Genomic_DNA"/>
</dbReference>
<evidence type="ECO:0000256" key="6">
    <source>
        <dbReference type="ARBA" id="ARBA00022927"/>
    </source>
</evidence>
<keyword evidence="8" id="KW-0811">Translocation</keyword>
<evidence type="ECO:0000256" key="4">
    <source>
        <dbReference type="ARBA" id="ARBA00022475"/>
    </source>
</evidence>
<keyword evidence="9" id="KW-0472">Membrane</keyword>
<comment type="subcellular location">
    <subcellularLocation>
        <location evidence="1">Cell membrane</location>
        <topology evidence="1">Single-pass membrane protein</topology>
    </subcellularLocation>
</comment>
<dbReference type="STRING" id="1121353.H924_07845"/>
<keyword evidence="7" id="KW-1133">Transmembrane helix</keyword>
<dbReference type="GO" id="GO:0005886">
    <property type="term" value="C:plasma membrane"/>
    <property type="evidence" value="ECO:0007669"/>
    <property type="project" value="UniProtKB-SubCell"/>
</dbReference>
<evidence type="ECO:0000313" key="12">
    <source>
        <dbReference type="Proteomes" id="UP000011760"/>
    </source>
</evidence>
<dbReference type="PANTHER" id="PTHR33909:SF1">
    <property type="entry name" value="SEC TRANSLOCON ACCESSORY COMPLEX SUBUNIT YAJC"/>
    <property type="match status" value="1"/>
</dbReference>
<comment type="similarity">
    <text evidence="2">Belongs to the YajC family.</text>
</comment>
<organism evidence="11 12">
    <name type="scientific">Corynebacterium callunae DSM 20147</name>
    <dbReference type="NCBI Taxonomy" id="1121353"/>
    <lineage>
        <taxon>Bacteria</taxon>
        <taxon>Bacillati</taxon>
        <taxon>Actinomycetota</taxon>
        <taxon>Actinomycetes</taxon>
        <taxon>Mycobacteriales</taxon>
        <taxon>Corynebacteriaceae</taxon>
        <taxon>Corynebacterium</taxon>
    </lineage>
</organism>
<reference evidence="11 12" key="1">
    <citation type="submission" date="2013-02" db="EMBL/GenBank/DDBJ databases">
        <title>The complete genome sequence of Corynebacterium callunae DSM 20147.</title>
        <authorList>
            <person name="Ruckert C."/>
            <person name="Albersmeier A."/>
            <person name="Kalinowski J."/>
        </authorList>
    </citation>
    <scope>NUCLEOTIDE SEQUENCE [LARGE SCALE GENOMIC DNA]</scope>
    <source>
        <strain evidence="11 12">DSM 20147</strain>
    </source>
</reference>
<feature type="compositionally biased region" description="Basic and acidic residues" evidence="10">
    <location>
        <begin position="106"/>
        <end position="116"/>
    </location>
</feature>
<evidence type="ECO:0000313" key="11">
    <source>
        <dbReference type="EMBL" id="AGG67011.1"/>
    </source>
</evidence>
<dbReference type="AlphaFoldDB" id="M1TRY9"/>
<keyword evidence="6" id="KW-0653">Protein transport</keyword>
<keyword evidence="3" id="KW-0813">Transport</keyword>
<evidence type="ECO:0000256" key="1">
    <source>
        <dbReference type="ARBA" id="ARBA00004162"/>
    </source>
</evidence>
<dbReference type="Pfam" id="PF02699">
    <property type="entry name" value="YajC"/>
    <property type="match status" value="1"/>
</dbReference>
<dbReference type="NCBIfam" id="TIGR00739">
    <property type="entry name" value="yajC"/>
    <property type="match status" value="1"/>
</dbReference>
<evidence type="ECO:0000256" key="2">
    <source>
        <dbReference type="ARBA" id="ARBA00006742"/>
    </source>
</evidence>
<evidence type="ECO:0000256" key="9">
    <source>
        <dbReference type="ARBA" id="ARBA00023136"/>
    </source>
</evidence>
<sequence length="116" mass="12795">MDILFLIILLAILIIPSFLMSRRQRAKMSEIHKLQESLVPGDRVVTTSGQHATVVATTPETVDLEIAPGVRSTFEKLAVVRILTKAAAPQIVAEENLERDIEEDNDGRGQGHPENL</sequence>
<evidence type="ECO:0000256" key="10">
    <source>
        <dbReference type="SAM" id="MobiDB-lite"/>
    </source>
</evidence>
<keyword evidence="5" id="KW-0812">Transmembrane</keyword>
<dbReference type="RefSeq" id="WP_015651442.1">
    <property type="nucleotide sequence ID" value="NC_020506.1"/>
</dbReference>
<dbReference type="InterPro" id="IPR003849">
    <property type="entry name" value="Preprotein_translocase_YajC"/>
</dbReference>
<accession>M1TRY9</accession>
<dbReference type="GO" id="GO:0015031">
    <property type="term" value="P:protein transport"/>
    <property type="evidence" value="ECO:0007669"/>
    <property type="project" value="UniProtKB-KW"/>
</dbReference>